<feature type="region of interest" description="Disordered" evidence="1">
    <location>
        <begin position="20"/>
        <end position="137"/>
    </location>
</feature>
<feature type="compositionally biased region" description="Polar residues" evidence="1">
    <location>
        <begin position="43"/>
        <end position="56"/>
    </location>
</feature>
<evidence type="ECO:0000313" key="2">
    <source>
        <dbReference type="EMBL" id="KAK1764751.1"/>
    </source>
</evidence>
<feature type="compositionally biased region" description="Pro residues" evidence="1">
    <location>
        <begin position="27"/>
        <end position="37"/>
    </location>
</feature>
<gene>
    <name evidence="2" type="ORF">QBC33DRAFT_182447</name>
</gene>
<comment type="caution">
    <text evidence="2">The sequence shown here is derived from an EMBL/GenBank/DDBJ whole genome shotgun (WGS) entry which is preliminary data.</text>
</comment>
<name>A0AAJ0BZ48_9PEZI</name>
<proteinExistence type="predicted"/>
<feature type="compositionally biased region" description="Basic and acidic residues" evidence="1">
    <location>
        <begin position="92"/>
        <end position="101"/>
    </location>
</feature>
<feature type="region of interest" description="Disordered" evidence="1">
    <location>
        <begin position="155"/>
        <end position="176"/>
    </location>
</feature>
<dbReference type="RefSeq" id="XP_060280964.1">
    <property type="nucleotide sequence ID" value="XM_060422458.1"/>
</dbReference>
<dbReference type="AlphaFoldDB" id="A0AAJ0BZ48"/>
<dbReference type="Proteomes" id="UP001244011">
    <property type="component" value="Unassembled WGS sequence"/>
</dbReference>
<evidence type="ECO:0000313" key="3">
    <source>
        <dbReference type="Proteomes" id="UP001244011"/>
    </source>
</evidence>
<feature type="compositionally biased region" description="Basic and acidic residues" evidence="1">
    <location>
        <begin position="59"/>
        <end position="69"/>
    </location>
</feature>
<sequence>MVTDSVHSPVSPGVVSGAGVIPIALSPTPPLSSPPAAVPIAGSAQQEKAGFQSQGPQGRFREVGVDGRDLPPLPPMPFSPEDSSPTAVTEVKWSRVRELRASLKPSRRLPPPLPSPSVYDGFDGDAPDVEQAQSSKRKTLLQRAIEGWWDLPGLLSRSDTVRGKSKPFPSSRKETS</sequence>
<protein>
    <submittedName>
        <fullName evidence="2">Uncharacterized protein</fullName>
    </submittedName>
</protein>
<dbReference type="GeneID" id="85305645"/>
<organism evidence="2 3">
    <name type="scientific">Phialemonium atrogriseum</name>
    <dbReference type="NCBI Taxonomy" id="1093897"/>
    <lineage>
        <taxon>Eukaryota</taxon>
        <taxon>Fungi</taxon>
        <taxon>Dikarya</taxon>
        <taxon>Ascomycota</taxon>
        <taxon>Pezizomycotina</taxon>
        <taxon>Sordariomycetes</taxon>
        <taxon>Sordariomycetidae</taxon>
        <taxon>Cephalothecales</taxon>
        <taxon>Cephalothecaceae</taxon>
        <taxon>Phialemonium</taxon>
    </lineage>
</organism>
<dbReference type="EMBL" id="MU839018">
    <property type="protein sequence ID" value="KAK1764751.1"/>
    <property type="molecule type" value="Genomic_DNA"/>
</dbReference>
<accession>A0AAJ0BZ48</accession>
<keyword evidence="3" id="KW-1185">Reference proteome</keyword>
<reference evidence="2" key="1">
    <citation type="submission" date="2023-06" db="EMBL/GenBank/DDBJ databases">
        <title>Genome-scale phylogeny and comparative genomics of the fungal order Sordariales.</title>
        <authorList>
            <consortium name="Lawrence Berkeley National Laboratory"/>
            <person name="Hensen N."/>
            <person name="Bonometti L."/>
            <person name="Westerberg I."/>
            <person name="Brannstrom I.O."/>
            <person name="Guillou S."/>
            <person name="Cros-Aarteil S."/>
            <person name="Calhoun S."/>
            <person name="Haridas S."/>
            <person name="Kuo A."/>
            <person name="Mondo S."/>
            <person name="Pangilinan J."/>
            <person name="Riley R."/>
            <person name="Labutti K."/>
            <person name="Andreopoulos B."/>
            <person name="Lipzen A."/>
            <person name="Chen C."/>
            <person name="Yanf M."/>
            <person name="Daum C."/>
            <person name="Ng V."/>
            <person name="Clum A."/>
            <person name="Steindorff A."/>
            <person name="Ohm R."/>
            <person name="Martin F."/>
            <person name="Silar P."/>
            <person name="Natvig D."/>
            <person name="Lalanne C."/>
            <person name="Gautier V."/>
            <person name="Ament-Velasquez S.L."/>
            <person name="Kruys A."/>
            <person name="Hutchinson M.I."/>
            <person name="Powell A.J."/>
            <person name="Barry K."/>
            <person name="Miller A.N."/>
            <person name="Grigoriev I.V."/>
            <person name="Debuchy R."/>
            <person name="Gladieux P."/>
            <person name="Thoren M.H."/>
            <person name="Johannesson H."/>
        </authorList>
    </citation>
    <scope>NUCLEOTIDE SEQUENCE</scope>
    <source>
        <strain evidence="2">8032-3</strain>
    </source>
</reference>
<evidence type="ECO:0000256" key="1">
    <source>
        <dbReference type="SAM" id="MobiDB-lite"/>
    </source>
</evidence>